<evidence type="ECO:0000256" key="1">
    <source>
        <dbReference type="ARBA" id="ARBA00010641"/>
    </source>
</evidence>
<dbReference type="PANTHER" id="PTHR43133:SF46">
    <property type="entry name" value="RNA POLYMERASE SIGMA-70 FACTOR ECF SUBFAMILY"/>
    <property type="match status" value="1"/>
</dbReference>
<evidence type="ECO:0000259" key="5">
    <source>
        <dbReference type="Pfam" id="PF04542"/>
    </source>
</evidence>
<keyword evidence="4" id="KW-0804">Transcription</keyword>
<evidence type="ECO:0000256" key="3">
    <source>
        <dbReference type="ARBA" id="ARBA00023082"/>
    </source>
</evidence>
<name>A0A3E1K791_9GAMM</name>
<dbReference type="Pfam" id="PF08281">
    <property type="entry name" value="Sigma70_r4_2"/>
    <property type="match status" value="1"/>
</dbReference>
<comment type="caution">
    <text evidence="7">The sequence shown here is derived from an EMBL/GenBank/DDBJ whole genome shotgun (WGS) entry which is preliminary data.</text>
</comment>
<dbReference type="InterPro" id="IPR007627">
    <property type="entry name" value="RNA_pol_sigma70_r2"/>
</dbReference>
<dbReference type="InterPro" id="IPR014284">
    <property type="entry name" value="RNA_pol_sigma-70_dom"/>
</dbReference>
<dbReference type="InterPro" id="IPR013249">
    <property type="entry name" value="RNA_pol_sigma70_r4_t2"/>
</dbReference>
<keyword evidence="2" id="KW-0805">Transcription regulation</keyword>
<dbReference type="SUPFAM" id="SSF88659">
    <property type="entry name" value="Sigma3 and sigma4 domains of RNA polymerase sigma factors"/>
    <property type="match status" value="1"/>
</dbReference>
<dbReference type="EMBL" id="QUZK01000041">
    <property type="protein sequence ID" value="RFF29843.1"/>
    <property type="molecule type" value="Genomic_DNA"/>
</dbReference>
<feature type="domain" description="RNA polymerase sigma-70 region 2" evidence="5">
    <location>
        <begin position="27"/>
        <end position="92"/>
    </location>
</feature>
<evidence type="ECO:0000313" key="7">
    <source>
        <dbReference type="EMBL" id="RFF29843.1"/>
    </source>
</evidence>
<gene>
    <name evidence="7" type="ORF">DZC52_10390</name>
</gene>
<dbReference type="NCBIfam" id="TIGR02937">
    <property type="entry name" value="sigma70-ECF"/>
    <property type="match status" value="1"/>
</dbReference>
<dbReference type="InterPro" id="IPR039425">
    <property type="entry name" value="RNA_pol_sigma-70-like"/>
</dbReference>
<dbReference type="PANTHER" id="PTHR43133">
    <property type="entry name" value="RNA POLYMERASE ECF-TYPE SIGMA FACTO"/>
    <property type="match status" value="1"/>
</dbReference>
<feature type="domain" description="RNA polymerase sigma factor 70 region 4 type 2" evidence="6">
    <location>
        <begin position="112"/>
        <end position="163"/>
    </location>
</feature>
<accession>A0A3E1K791</accession>
<evidence type="ECO:0000259" key="6">
    <source>
        <dbReference type="Pfam" id="PF08281"/>
    </source>
</evidence>
<dbReference type="Gene3D" id="1.10.1740.10">
    <property type="match status" value="1"/>
</dbReference>
<dbReference type="GO" id="GO:0006352">
    <property type="term" value="P:DNA-templated transcription initiation"/>
    <property type="evidence" value="ECO:0007669"/>
    <property type="project" value="InterPro"/>
</dbReference>
<organism evidence="7 8">
    <name type="scientific">Wenzhouxiangella sediminis</name>
    <dbReference type="NCBI Taxonomy" id="1792836"/>
    <lineage>
        <taxon>Bacteria</taxon>
        <taxon>Pseudomonadati</taxon>
        <taxon>Pseudomonadota</taxon>
        <taxon>Gammaproteobacteria</taxon>
        <taxon>Chromatiales</taxon>
        <taxon>Wenzhouxiangellaceae</taxon>
        <taxon>Wenzhouxiangella</taxon>
    </lineage>
</organism>
<sequence length="180" mass="20830">MSLSSPIDDLALAALKRRCRRTQERVYRRYSQPAWTLAVRLSGCEARAWDAVQQAFVLAFERIGQLRKAEQFGFWLRRILVNQVMDQHRRQAAERPEIDECGEFRDHDSALDLERAFAELDALDRQVVWLHDAEGMKHAEIAELAGQTVSWSKSRLARAREKLRNRLTADEVAARSMEHG</sequence>
<dbReference type="SUPFAM" id="SSF88946">
    <property type="entry name" value="Sigma2 domain of RNA polymerase sigma factors"/>
    <property type="match status" value="1"/>
</dbReference>
<proteinExistence type="inferred from homology"/>
<dbReference type="InterPro" id="IPR013324">
    <property type="entry name" value="RNA_pol_sigma_r3/r4-like"/>
</dbReference>
<dbReference type="Gene3D" id="1.10.10.10">
    <property type="entry name" value="Winged helix-like DNA-binding domain superfamily/Winged helix DNA-binding domain"/>
    <property type="match status" value="1"/>
</dbReference>
<dbReference type="InterPro" id="IPR013325">
    <property type="entry name" value="RNA_pol_sigma_r2"/>
</dbReference>
<dbReference type="GO" id="GO:0003677">
    <property type="term" value="F:DNA binding"/>
    <property type="evidence" value="ECO:0007669"/>
    <property type="project" value="InterPro"/>
</dbReference>
<dbReference type="AlphaFoldDB" id="A0A3E1K791"/>
<evidence type="ECO:0000256" key="2">
    <source>
        <dbReference type="ARBA" id="ARBA00023015"/>
    </source>
</evidence>
<dbReference type="InterPro" id="IPR036388">
    <property type="entry name" value="WH-like_DNA-bd_sf"/>
</dbReference>
<keyword evidence="3" id="KW-0731">Sigma factor</keyword>
<protein>
    <submittedName>
        <fullName evidence="7">Sigma-70 family RNA polymerase sigma factor</fullName>
    </submittedName>
</protein>
<dbReference type="RefSeq" id="WP_116651077.1">
    <property type="nucleotide sequence ID" value="NZ_QUZK01000041.1"/>
</dbReference>
<dbReference type="Pfam" id="PF04542">
    <property type="entry name" value="Sigma70_r2"/>
    <property type="match status" value="1"/>
</dbReference>
<keyword evidence="8" id="KW-1185">Reference proteome</keyword>
<comment type="similarity">
    <text evidence="1">Belongs to the sigma-70 factor family. ECF subfamily.</text>
</comment>
<dbReference type="GO" id="GO:0016987">
    <property type="term" value="F:sigma factor activity"/>
    <property type="evidence" value="ECO:0007669"/>
    <property type="project" value="UniProtKB-KW"/>
</dbReference>
<evidence type="ECO:0000256" key="4">
    <source>
        <dbReference type="ARBA" id="ARBA00023163"/>
    </source>
</evidence>
<evidence type="ECO:0000313" key="8">
    <source>
        <dbReference type="Proteomes" id="UP000260351"/>
    </source>
</evidence>
<reference evidence="7 8" key="1">
    <citation type="submission" date="2018-08" db="EMBL/GenBank/DDBJ databases">
        <title>Wenzhouxiangella salilacus sp. nov., a novel bacterium isolated from a saline lake in Xinjiang Province, China.</title>
        <authorList>
            <person name="Han S."/>
        </authorList>
    </citation>
    <scope>NUCLEOTIDE SEQUENCE [LARGE SCALE GENOMIC DNA]</scope>
    <source>
        <strain evidence="7 8">XDB06</strain>
    </source>
</reference>
<dbReference type="OrthoDB" id="6236508at2"/>
<dbReference type="Proteomes" id="UP000260351">
    <property type="component" value="Unassembled WGS sequence"/>
</dbReference>